<dbReference type="Gene3D" id="3.40.50.300">
    <property type="entry name" value="P-loop containing nucleotide triphosphate hydrolases"/>
    <property type="match status" value="1"/>
</dbReference>
<evidence type="ECO:0000259" key="1">
    <source>
        <dbReference type="Pfam" id="PF07475"/>
    </source>
</evidence>
<dbReference type="GO" id="GO:0005524">
    <property type="term" value="F:ATP binding"/>
    <property type="evidence" value="ECO:0007669"/>
    <property type="project" value="InterPro"/>
</dbReference>
<keyword evidence="2" id="KW-0418">Kinase</keyword>
<accession>A0A848QJC1</accession>
<evidence type="ECO:0000313" key="3">
    <source>
        <dbReference type="Proteomes" id="UP000561181"/>
    </source>
</evidence>
<reference evidence="2 3" key="1">
    <citation type="submission" date="2020-04" db="EMBL/GenBank/DDBJ databases">
        <authorList>
            <person name="Liu A."/>
        </authorList>
    </citation>
    <scope>NUCLEOTIDE SEQUENCE [LARGE SCALE GENOMIC DNA]</scope>
    <source>
        <strain evidence="2 3">RZ02</strain>
    </source>
</reference>
<dbReference type="Pfam" id="PF07475">
    <property type="entry name" value="Hpr_kinase_C"/>
    <property type="match status" value="1"/>
</dbReference>
<dbReference type="AlphaFoldDB" id="A0A848QJC1"/>
<organism evidence="2 3">
    <name type="scientific">Pontixanthobacter rizhaonensis</name>
    <dbReference type="NCBI Taxonomy" id="2730337"/>
    <lineage>
        <taxon>Bacteria</taxon>
        <taxon>Pseudomonadati</taxon>
        <taxon>Pseudomonadota</taxon>
        <taxon>Alphaproteobacteria</taxon>
        <taxon>Sphingomonadales</taxon>
        <taxon>Erythrobacteraceae</taxon>
        <taxon>Pontixanthobacter</taxon>
    </lineage>
</organism>
<keyword evidence="2" id="KW-0808">Transferase</keyword>
<dbReference type="GO" id="GO:0000155">
    <property type="term" value="F:phosphorelay sensor kinase activity"/>
    <property type="evidence" value="ECO:0007669"/>
    <property type="project" value="InterPro"/>
</dbReference>
<sequence>MENLHQATAVAINGRALLIQGPPGCGKTGLALTLIDRGASLIGDDGVALTDDDGALLAAPPAATVGLIEIRNVGIVKLAARRAPVSLVLKIAPEAPRYIEEAQVTHLMGHAIPCLEFPLYGSADAIRAEYALKRYGLPGGAD</sequence>
<keyword evidence="3" id="KW-1185">Reference proteome</keyword>
<gene>
    <name evidence="2" type="ORF">HKD42_02150</name>
</gene>
<dbReference type="GO" id="GO:0006109">
    <property type="term" value="P:regulation of carbohydrate metabolic process"/>
    <property type="evidence" value="ECO:0007669"/>
    <property type="project" value="InterPro"/>
</dbReference>
<feature type="domain" description="HPr kinase/phosphorylase C-terminal" evidence="1">
    <location>
        <begin position="6"/>
        <end position="78"/>
    </location>
</feature>
<dbReference type="InterPro" id="IPR027417">
    <property type="entry name" value="P-loop_NTPase"/>
</dbReference>
<evidence type="ECO:0000313" key="2">
    <source>
        <dbReference type="EMBL" id="NMW30859.1"/>
    </source>
</evidence>
<dbReference type="SUPFAM" id="SSF53795">
    <property type="entry name" value="PEP carboxykinase-like"/>
    <property type="match status" value="1"/>
</dbReference>
<proteinExistence type="predicted"/>
<dbReference type="RefSeq" id="WP_170009874.1">
    <property type="nucleotide sequence ID" value="NZ_JABCRE010000002.1"/>
</dbReference>
<dbReference type="Proteomes" id="UP000561181">
    <property type="component" value="Unassembled WGS sequence"/>
</dbReference>
<dbReference type="InterPro" id="IPR011104">
    <property type="entry name" value="Hpr_kin/Pase_C"/>
</dbReference>
<comment type="caution">
    <text evidence="2">The sequence shown here is derived from an EMBL/GenBank/DDBJ whole genome shotgun (WGS) entry which is preliminary data.</text>
</comment>
<dbReference type="EMBL" id="JABCRE010000002">
    <property type="protein sequence ID" value="NMW30859.1"/>
    <property type="molecule type" value="Genomic_DNA"/>
</dbReference>
<name>A0A848QJC1_9SPHN</name>
<protein>
    <submittedName>
        <fullName evidence="2">Serine kinase</fullName>
    </submittedName>
</protein>